<dbReference type="EMBL" id="MU825396">
    <property type="protein sequence ID" value="KAJ7394545.1"/>
    <property type="molecule type" value="Genomic_DNA"/>
</dbReference>
<evidence type="ECO:0000313" key="1">
    <source>
        <dbReference type="EMBL" id="KAJ7394545.1"/>
    </source>
</evidence>
<dbReference type="Proteomes" id="UP001163046">
    <property type="component" value="Unassembled WGS sequence"/>
</dbReference>
<gene>
    <name evidence="1" type="ORF">OS493_000360</name>
</gene>
<dbReference type="OrthoDB" id="5987462at2759"/>
<proteinExistence type="predicted"/>
<sequence length="207" mass="23251">MQGNEGMFSIDLTSPSPKKRSARVIVSTERKMWKDSTLTELLKVFLSSIFISLLETTTMSVQNFAQGRRNGITTEEAVAILLDQKIDRARVAKAVPTSVSKNTVFIVDIESPHVKSVKINLTNIKRNNQEGTDDEFVELLHMLKEDARDPETAFVRKVDNSTDPCIVLASNQQLRDVERFCTNPAKFSILGVDATFNFGKFYVTLTM</sequence>
<organism evidence="1 2">
    <name type="scientific">Desmophyllum pertusum</name>
    <dbReference type="NCBI Taxonomy" id="174260"/>
    <lineage>
        <taxon>Eukaryota</taxon>
        <taxon>Metazoa</taxon>
        <taxon>Cnidaria</taxon>
        <taxon>Anthozoa</taxon>
        <taxon>Hexacorallia</taxon>
        <taxon>Scleractinia</taxon>
        <taxon>Caryophylliina</taxon>
        <taxon>Caryophylliidae</taxon>
        <taxon>Desmophyllum</taxon>
    </lineage>
</organism>
<keyword evidence="2" id="KW-1185">Reference proteome</keyword>
<reference evidence="1" key="1">
    <citation type="submission" date="2023-01" db="EMBL/GenBank/DDBJ databases">
        <title>Genome assembly of the deep-sea coral Lophelia pertusa.</title>
        <authorList>
            <person name="Herrera S."/>
            <person name="Cordes E."/>
        </authorList>
    </citation>
    <scope>NUCLEOTIDE SEQUENCE</scope>
    <source>
        <strain evidence="1">USNM1676648</strain>
        <tissue evidence="1">Polyp</tissue>
    </source>
</reference>
<evidence type="ECO:0000313" key="2">
    <source>
        <dbReference type="Proteomes" id="UP001163046"/>
    </source>
</evidence>
<name>A0A9X0DC55_9CNID</name>
<protein>
    <submittedName>
        <fullName evidence="1">Uncharacterized protein</fullName>
    </submittedName>
</protein>
<comment type="caution">
    <text evidence="1">The sequence shown here is derived from an EMBL/GenBank/DDBJ whole genome shotgun (WGS) entry which is preliminary data.</text>
</comment>
<accession>A0A9X0DC55</accession>
<dbReference type="AlphaFoldDB" id="A0A9X0DC55"/>